<dbReference type="PANTHER" id="PTHR10174:SF208">
    <property type="entry name" value="CRAL-TRIO DOMAIN-CONTAINING PROTEIN DDB_G0278031"/>
    <property type="match status" value="1"/>
</dbReference>
<gene>
    <name evidence="2" type="ORF">Esi_0166_0022</name>
</gene>
<dbReference type="SMART" id="SM00516">
    <property type="entry name" value="SEC14"/>
    <property type="match status" value="1"/>
</dbReference>
<evidence type="ECO:0000313" key="2">
    <source>
        <dbReference type="EMBL" id="CBJ29926.1"/>
    </source>
</evidence>
<dbReference type="SUPFAM" id="SSF52087">
    <property type="entry name" value="CRAL/TRIO domain"/>
    <property type="match status" value="1"/>
</dbReference>
<dbReference type="eggNOG" id="KOG1471">
    <property type="taxonomic scope" value="Eukaryota"/>
</dbReference>
<dbReference type="OrthoDB" id="75724at2759"/>
<dbReference type="Gene3D" id="3.40.525.10">
    <property type="entry name" value="CRAL-TRIO lipid binding domain"/>
    <property type="match status" value="1"/>
</dbReference>
<dbReference type="PROSITE" id="PS50191">
    <property type="entry name" value="CRAL_TRIO"/>
    <property type="match status" value="1"/>
</dbReference>
<dbReference type="InterPro" id="IPR036865">
    <property type="entry name" value="CRAL-TRIO_dom_sf"/>
</dbReference>
<dbReference type="PRINTS" id="PR00180">
    <property type="entry name" value="CRETINALDHBP"/>
</dbReference>
<name>D7FMA8_ECTSI</name>
<dbReference type="CDD" id="cd00170">
    <property type="entry name" value="SEC14"/>
    <property type="match status" value="1"/>
</dbReference>
<dbReference type="GO" id="GO:0016020">
    <property type="term" value="C:membrane"/>
    <property type="evidence" value="ECO:0007669"/>
    <property type="project" value="TreeGrafter"/>
</dbReference>
<reference evidence="2 3" key="1">
    <citation type="journal article" date="2010" name="Nature">
        <title>The Ectocarpus genome and the independent evolution of multicellularity in brown algae.</title>
        <authorList>
            <person name="Cock J.M."/>
            <person name="Sterck L."/>
            <person name="Rouze P."/>
            <person name="Scornet D."/>
            <person name="Allen A.E."/>
            <person name="Amoutzias G."/>
            <person name="Anthouard V."/>
            <person name="Artiguenave F."/>
            <person name="Aury J.M."/>
            <person name="Badger J.H."/>
            <person name="Beszteri B."/>
            <person name="Billiau K."/>
            <person name="Bonnet E."/>
            <person name="Bothwell J.H."/>
            <person name="Bowler C."/>
            <person name="Boyen C."/>
            <person name="Brownlee C."/>
            <person name="Carrano C.J."/>
            <person name="Charrier B."/>
            <person name="Cho G.Y."/>
            <person name="Coelho S.M."/>
            <person name="Collen J."/>
            <person name="Corre E."/>
            <person name="Da Silva C."/>
            <person name="Delage L."/>
            <person name="Delaroque N."/>
            <person name="Dittami S.M."/>
            <person name="Doulbeau S."/>
            <person name="Elias M."/>
            <person name="Farnham G."/>
            <person name="Gachon C.M."/>
            <person name="Gschloessl B."/>
            <person name="Heesch S."/>
            <person name="Jabbari K."/>
            <person name="Jubin C."/>
            <person name="Kawai H."/>
            <person name="Kimura K."/>
            <person name="Kloareg B."/>
            <person name="Kupper F.C."/>
            <person name="Lang D."/>
            <person name="Le Bail A."/>
            <person name="Leblanc C."/>
            <person name="Lerouge P."/>
            <person name="Lohr M."/>
            <person name="Lopez P.J."/>
            <person name="Martens C."/>
            <person name="Maumus F."/>
            <person name="Michel G."/>
            <person name="Miranda-Saavedra D."/>
            <person name="Morales J."/>
            <person name="Moreau H."/>
            <person name="Motomura T."/>
            <person name="Nagasato C."/>
            <person name="Napoli C.A."/>
            <person name="Nelson D.R."/>
            <person name="Nyvall-Collen P."/>
            <person name="Peters A.F."/>
            <person name="Pommier C."/>
            <person name="Potin P."/>
            <person name="Poulain J."/>
            <person name="Quesneville H."/>
            <person name="Read B."/>
            <person name="Rensing S.A."/>
            <person name="Ritter A."/>
            <person name="Rousvoal S."/>
            <person name="Samanta M."/>
            <person name="Samson G."/>
            <person name="Schroeder D.C."/>
            <person name="Segurens B."/>
            <person name="Strittmatter M."/>
            <person name="Tonon T."/>
            <person name="Tregear J.W."/>
            <person name="Valentin K."/>
            <person name="von Dassow P."/>
            <person name="Yamagishi T."/>
            <person name="Van de Peer Y."/>
            <person name="Wincker P."/>
        </authorList>
    </citation>
    <scope>NUCLEOTIDE SEQUENCE [LARGE SCALE GENOMIC DNA]</scope>
    <source>
        <strain evidence="3">Ec32 / CCAP1310/4</strain>
    </source>
</reference>
<dbReference type="STRING" id="2880.D7FMA8"/>
<keyword evidence="3" id="KW-1185">Reference proteome</keyword>
<dbReference type="AlphaFoldDB" id="D7FMA8"/>
<dbReference type="Proteomes" id="UP000002630">
    <property type="component" value="Unassembled WGS sequence"/>
</dbReference>
<accession>D7FMA8</accession>
<feature type="domain" description="CRAL-TRIO" evidence="1">
    <location>
        <begin position="65"/>
        <end position="227"/>
    </location>
</feature>
<evidence type="ECO:0000313" key="3">
    <source>
        <dbReference type="Proteomes" id="UP000002630"/>
    </source>
</evidence>
<dbReference type="EMBL" id="FN649760">
    <property type="protein sequence ID" value="CBJ29926.1"/>
    <property type="molecule type" value="Genomic_DNA"/>
</dbReference>
<dbReference type="InParanoid" id="D7FMA8"/>
<dbReference type="PANTHER" id="PTHR10174">
    <property type="entry name" value="ALPHA-TOCOPHEROL TRANSFER PROTEIN-RELATED"/>
    <property type="match status" value="1"/>
</dbReference>
<evidence type="ECO:0000259" key="1">
    <source>
        <dbReference type="PROSITE" id="PS50191"/>
    </source>
</evidence>
<organism evidence="2 3">
    <name type="scientific">Ectocarpus siliculosus</name>
    <name type="common">Brown alga</name>
    <name type="synonym">Conferva siliculosa</name>
    <dbReference type="NCBI Taxonomy" id="2880"/>
    <lineage>
        <taxon>Eukaryota</taxon>
        <taxon>Sar</taxon>
        <taxon>Stramenopiles</taxon>
        <taxon>Ochrophyta</taxon>
        <taxon>PX clade</taxon>
        <taxon>Phaeophyceae</taxon>
        <taxon>Ectocarpales</taxon>
        <taxon>Ectocarpaceae</taxon>
        <taxon>Ectocarpus</taxon>
    </lineage>
</organism>
<dbReference type="Pfam" id="PF00650">
    <property type="entry name" value="CRAL_TRIO"/>
    <property type="match status" value="1"/>
</dbReference>
<sequence>MKADLAANPAWSGAPSQTDEFLLMFLRAEVFSPSAAANRYRKFWKAKITLCGEEKAALPIKFEDARAALESEFVQLVPGTRDIEGRQVVMIVSSNMDKTLERRLRLLSVWYVLLAALEDVETQRRGFCFVGYQKAVKRSQADPTFVKMVMQSLQGALPVRIGSINICYPPTFFRVVWGIINPFLHERVKRRVRVIPGTDAEVLGVLGAIVPPDGLPPPMGPKPKEFSAWLAEQAQKDA</sequence>
<dbReference type="GO" id="GO:1902936">
    <property type="term" value="F:phosphatidylinositol bisphosphate binding"/>
    <property type="evidence" value="ECO:0007669"/>
    <property type="project" value="TreeGrafter"/>
</dbReference>
<proteinExistence type="predicted"/>
<dbReference type="InterPro" id="IPR001251">
    <property type="entry name" value="CRAL-TRIO_dom"/>
</dbReference>
<protein>
    <recommendedName>
        <fullName evidence="1">CRAL-TRIO domain-containing protein</fullName>
    </recommendedName>
</protein>